<organism evidence="3 4">
    <name type="scientific">Methylobacterium brachythecii</name>
    <dbReference type="NCBI Taxonomy" id="1176177"/>
    <lineage>
        <taxon>Bacteria</taxon>
        <taxon>Pseudomonadati</taxon>
        <taxon>Pseudomonadota</taxon>
        <taxon>Alphaproteobacteria</taxon>
        <taxon>Hyphomicrobiales</taxon>
        <taxon>Methylobacteriaceae</taxon>
        <taxon>Methylobacterium</taxon>
    </lineage>
</organism>
<feature type="domain" description="NAD-dependent epimerase/dehydratase" evidence="2">
    <location>
        <begin position="7"/>
        <end position="224"/>
    </location>
</feature>
<name>A0ABQ6D6M4_9HYPH</name>
<gene>
    <name evidence="3" type="primary">wbnF</name>
    <name evidence="3" type="ORF">GCM10007884_22480</name>
</gene>
<dbReference type="CDD" id="cd08946">
    <property type="entry name" value="SDR_e"/>
    <property type="match status" value="1"/>
</dbReference>
<dbReference type="InterPro" id="IPR036291">
    <property type="entry name" value="NAD(P)-bd_dom_sf"/>
</dbReference>
<accession>A0ABQ6D6M4</accession>
<dbReference type="Gene3D" id="3.40.50.720">
    <property type="entry name" value="NAD(P)-binding Rossmann-like Domain"/>
    <property type="match status" value="1"/>
</dbReference>
<keyword evidence="4" id="KW-1185">Reference proteome</keyword>
<dbReference type="PROSITE" id="PS00061">
    <property type="entry name" value="ADH_SHORT"/>
    <property type="match status" value="1"/>
</dbReference>
<evidence type="ECO:0000256" key="1">
    <source>
        <dbReference type="ARBA" id="ARBA00023027"/>
    </source>
</evidence>
<reference evidence="4" key="1">
    <citation type="journal article" date="2019" name="Int. J. Syst. Evol. Microbiol.">
        <title>The Global Catalogue of Microorganisms (GCM) 10K type strain sequencing project: providing services to taxonomists for standard genome sequencing and annotation.</title>
        <authorList>
            <consortium name="The Broad Institute Genomics Platform"/>
            <consortium name="The Broad Institute Genome Sequencing Center for Infectious Disease"/>
            <person name="Wu L."/>
            <person name="Ma J."/>
        </authorList>
    </citation>
    <scope>NUCLEOTIDE SEQUENCE [LARGE SCALE GENOMIC DNA]</scope>
    <source>
        <strain evidence="4">NBRC 107710</strain>
    </source>
</reference>
<dbReference type="PANTHER" id="PTHR43574">
    <property type="entry name" value="EPIMERASE-RELATED"/>
    <property type="match status" value="1"/>
</dbReference>
<protein>
    <submittedName>
        <fullName evidence="3">Nucleotide sugar epimerase</fullName>
    </submittedName>
</protein>
<comment type="caution">
    <text evidence="3">The sequence shown here is derived from an EMBL/GenBank/DDBJ whole genome shotgun (WGS) entry which is preliminary data.</text>
</comment>
<dbReference type="InterPro" id="IPR001509">
    <property type="entry name" value="Epimerase_deHydtase"/>
</dbReference>
<dbReference type="SUPFAM" id="SSF51735">
    <property type="entry name" value="NAD(P)-binding Rossmann-fold domains"/>
    <property type="match status" value="1"/>
</dbReference>
<keyword evidence="1" id="KW-0520">NAD</keyword>
<evidence type="ECO:0000313" key="3">
    <source>
        <dbReference type="EMBL" id="GLS44260.1"/>
    </source>
</evidence>
<evidence type="ECO:0000259" key="2">
    <source>
        <dbReference type="Pfam" id="PF01370"/>
    </source>
</evidence>
<evidence type="ECO:0000313" key="4">
    <source>
        <dbReference type="Proteomes" id="UP001156881"/>
    </source>
</evidence>
<dbReference type="Pfam" id="PF01370">
    <property type="entry name" value="Epimerase"/>
    <property type="match status" value="1"/>
</dbReference>
<dbReference type="InterPro" id="IPR020904">
    <property type="entry name" value="Sc_DH/Rdtase_CS"/>
</dbReference>
<sequence length="306" mass="33150">MSRPGPVLVTGAAGLLGNKVRQFLEERGDSVIAVDRSKGMKTFGPVTECDLADVHHMHALVRNGLRGVIHCGAHSGPMVARENPFSMVEVNIVGTANMLEIARIHGASRFIYCSSTSAFGPTPPGPVPEDIALQPKTVYGASKVAGEQLVSTYASQYGLDGTSLRISWVFGPRRSTDCAIRTMIADAQAGSRTRFAFGKDFPRQYIYVDDAANALIQAFDRPELPRRVYTVTGGTYKTLGEIADLVRSIIPGADIELGAGADPVDDLQHEFDISAARRDLDYAPRHDLETRLRTYAAWLAEQSKAS</sequence>
<proteinExistence type="predicted"/>
<dbReference type="EMBL" id="BSPG01000010">
    <property type="protein sequence ID" value="GLS44260.1"/>
    <property type="molecule type" value="Genomic_DNA"/>
</dbReference>
<dbReference type="RefSeq" id="WP_183506814.1">
    <property type="nucleotide sequence ID" value="NZ_BSPG01000010.1"/>
</dbReference>
<dbReference type="Proteomes" id="UP001156881">
    <property type="component" value="Unassembled WGS sequence"/>
</dbReference>